<dbReference type="EMBL" id="ML742090">
    <property type="protein sequence ID" value="KAE8150582.1"/>
    <property type="molecule type" value="Genomic_DNA"/>
</dbReference>
<dbReference type="PANTHER" id="PTHR42076:SF1">
    <property type="entry name" value="CYANOVIRIN-N DOMAIN-CONTAINING PROTEIN"/>
    <property type="match status" value="1"/>
</dbReference>
<proteinExistence type="predicted"/>
<name>A0A5N6TW26_ASPAV</name>
<sequence>MSFHQSCDLIRIEVRGDYTALLAAAYDGNGGETVPAELNLDEQIGNGDGWFVRGGSNFTQTAQDIELEFREDGPWLTAVLREVDGEDRVRQGINLAEHIENQNGNLVWIVSLL</sequence>
<dbReference type="SMART" id="SM01111">
    <property type="entry name" value="CVNH"/>
    <property type="match status" value="1"/>
</dbReference>
<dbReference type="InterPro" id="IPR011058">
    <property type="entry name" value="Cyanovirin-N"/>
</dbReference>
<organism evidence="2 3">
    <name type="scientific">Aspergillus avenaceus</name>
    <dbReference type="NCBI Taxonomy" id="36643"/>
    <lineage>
        <taxon>Eukaryota</taxon>
        <taxon>Fungi</taxon>
        <taxon>Dikarya</taxon>
        <taxon>Ascomycota</taxon>
        <taxon>Pezizomycotina</taxon>
        <taxon>Eurotiomycetes</taxon>
        <taxon>Eurotiomycetidae</taxon>
        <taxon>Eurotiales</taxon>
        <taxon>Aspergillaceae</taxon>
        <taxon>Aspergillus</taxon>
        <taxon>Aspergillus subgen. Circumdati</taxon>
    </lineage>
</organism>
<reference evidence="2 3" key="1">
    <citation type="submission" date="2019-04" db="EMBL/GenBank/DDBJ databases">
        <title>Friends and foes A comparative genomics study of 23 Aspergillus species from section Flavi.</title>
        <authorList>
            <consortium name="DOE Joint Genome Institute"/>
            <person name="Kjaerbolling I."/>
            <person name="Vesth T."/>
            <person name="Frisvad J.C."/>
            <person name="Nybo J.L."/>
            <person name="Theobald S."/>
            <person name="Kildgaard S."/>
            <person name="Isbrandt T."/>
            <person name="Kuo A."/>
            <person name="Sato A."/>
            <person name="Lyhne E.K."/>
            <person name="Kogle M.E."/>
            <person name="Wiebenga A."/>
            <person name="Kun R.S."/>
            <person name="Lubbers R.J."/>
            <person name="Makela M.R."/>
            <person name="Barry K."/>
            <person name="Chovatia M."/>
            <person name="Clum A."/>
            <person name="Daum C."/>
            <person name="Haridas S."/>
            <person name="He G."/>
            <person name="LaButti K."/>
            <person name="Lipzen A."/>
            <person name="Mondo S."/>
            <person name="Riley R."/>
            <person name="Salamov A."/>
            <person name="Simmons B.A."/>
            <person name="Magnuson J.K."/>
            <person name="Henrissat B."/>
            <person name="Mortensen U.H."/>
            <person name="Larsen T.O."/>
            <person name="Devries R.P."/>
            <person name="Grigoriev I.V."/>
            <person name="Machida M."/>
            <person name="Baker S.E."/>
            <person name="Andersen M.R."/>
        </authorList>
    </citation>
    <scope>NUCLEOTIDE SEQUENCE [LARGE SCALE GENOMIC DNA]</scope>
    <source>
        <strain evidence="2 3">IBT 18842</strain>
    </source>
</reference>
<dbReference type="Pfam" id="PF08881">
    <property type="entry name" value="CVNH"/>
    <property type="match status" value="1"/>
</dbReference>
<accession>A0A5N6TW26</accession>
<gene>
    <name evidence="2" type="ORF">BDV25DRAFT_154067</name>
</gene>
<evidence type="ECO:0000259" key="1">
    <source>
        <dbReference type="SMART" id="SM01111"/>
    </source>
</evidence>
<feature type="domain" description="Cyanovirin-N" evidence="1">
    <location>
        <begin position="2"/>
        <end position="108"/>
    </location>
</feature>
<evidence type="ECO:0000313" key="2">
    <source>
        <dbReference type="EMBL" id="KAE8150582.1"/>
    </source>
</evidence>
<dbReference type="AlphaFoldDB" id="A0A5N6TW26"/>
<protein>
    <submittedName>
        <fullName evidence="2">Cyanovirin-N</fullName>
    </submittedName>
</protein>
<keyword evidence="3" id="KW-1185">Reference proteome</keyword>
<evidence type="ECO:0000313" key="3">
    <source>
        <dbReference type="Proteomes" id="UP000325780"/>
    </source>
</evidence>
<dbReference type="Proteomes" id="UP000325780">
    <property type="component" value="Unassembled WGS sequence"/>
</dbReference>
<dbReference type="Gene3D" id="2.30.60.10">
    <property type="entry name" value="Cyanovirin-N"/>
    <property type="match status" value="1"/>
</dbReference>
<dbReference type="OrthoDB" id="2441380at2759"/>
<dbReference type="SUPFAM" id="SSF51322">
    <property type="entry name" value="Cyanovirin-N"/>
    <property type="match status" value="1"/>
</dbReference>
<dbReference type="PANTHER" id="PTHR42076">
    <property type="entry name" value="CYANOVIRIN-N HOMOLOG"/>
    <property type="match status" value="1"/>
</dbReference>
<dbReference type="InterPro" id="IPR036673">
    <property type="entry name" value="Cyanovirin-N_sf"/>
</dbReference>